<dbReference type="PANTHER" id="PTHR23053">
    <property type="entry name" value="DLEC1 DELETED IN LUNG AND ESOPHAGEAL CANCER 1"/>
    <property type="match status" value="1"/>
</dbReference>
<accession>A0A671TX28</accession>
<keyword evidence="3" id="KW-0963">Cytoplasm</keyword>
<dbReference type="InterPro" id="IPR053879">
    <property type="entry name" value="HYDIN_VesB_CFA65-like_Ig"/>
</dbReference>
<evidence type="ECO:0000256" key="2">
    <source>
        <dbReference type="ARBA" id="ARBA00004496"/>
    </source>
</evidence>
<feature type="domain" description="HYDIN/VesB/CFA65-like Ig-like" evidence="9">
    <location>
        <begin position="108"/>
        <end position="201"/>
    </location>
</feature>
<comment type="subcellular location">
    <subcellularLocation>
        <location evidence="1">Cell projection</location>
        <location evidence="1">Cilium</location>
    </subcellularLocation>
    <subcellularLocation>
        <location evidence="2">Cytoplasm</location>
    </subcellularLocation>
</comment>
<dbReference type="SUPFAM" id="SSF49354">
    <property type="entry name" value="PapD-like"/>
    <property type="match status" value="1"/>
</dbReference>
<feature type="domain" description="HYDIN/VesB/CFA65-like Ig-like" evidence="9">
    <location>
        <begin position="369"/>
        <end position="469"/>
    </location>
</feature>
<evidence type="ECO:0000256" key="5">
    <source>
        <dbReference type="ARBA" id="ARBA00023273"/>
    </source>
</evidence>
<proteinExistence type="predicted"/>
<dbReference type="Ensembl" id="ENSSAUT00010007073.1">
    <property type="protein sequence ID" value="ENSSAUP00010006574.1"/>
    <property type="gene ID" value="ENSSAUG00010003321.1"/>
</dbReference>
<feature type="coiled-coil region" evidence="6">
    <location>
        <begin position="1837"/>
        <end position="1865"/>
    </location>
</feature>
<feature type="domain" description="HYDIN/VesB/CFA65-like Ig-like" evidence="9">
    <location>
        <begin position="3525"/>
        <end position="3622"/>
    </location>
</feature>
<feature type="domain" description="HYDIN/VesB/CFA65-like Ig-like" evidence="9">
    <location>
        <begin position="3327"/>
        <end position="3418"/>
    </location>
</feature>
<dbReference type="InterPro" id="IPR031549">
    <property type="entry name" value="ASH"/>
</dbReference>
<evidence type="ECO:0000256" key="6">
    <source>
        <dbReference type="SAM" id="Coils"/>
    </source>
</evidence>
<dbReference type="GO" id="GO:0003341">
    <property type="term" value="P:cilium movement"/>
    <property type="evidence" value="ECO:0007669"/>
    <property type="project" value="TreeGrafter"/>
</dbReference>
<dbReference type="Proteomes" id="UP000472265">
    <property type="component" value="Chromosome 8"/>
</dbReference>
<keyword evidence="11" id="KW-1185">Reference proteome</keyword>
<evidence type="ECO:0000313" key="11">
    <source>
        <dbReference type="Proteomes" id="UP000472265"/>
    </source>
</evidence>
<reference evidence="10" key="1">
    <citation type="submission" date="2021-04" db="EMBL/GenBank/DDBJ databases">
        <authorList>
            <consortium name="Wellcome Sanger Institute Data Sharing"/>
        </authorList>
    </citation>
    <scope>NUCLEOTIDE SEQUENCE [LARGE SCALE GENOMIC DNA]</scope>
</reference>
<gene>
    <name evidence="10" type="primary">hydin</name>
</gene>
<feature type="domain" description="Hydin adenylate kinase-like" evidence="8">
    <location>
        <begin position="1709"/>
        <end position="1846"/>
    </location>
</feature>
<dbReference type="GO" id="GO:0005930">
    <property type="term" value="C:axoneme"/>
    <property type="evidence" value="ECO:0007669"/>
    <property type="project" value="TreeGrafter"/>
</dbReference>
<evidence type="ECO:0000256" key="1">
    <source>
        <dbReference type="ARBA" id="ARBA00004138"/>
    </source>
</evidence>
<evidence type="ECO:0000259" key="8">
    <source>
        <dbReference type="Pfam" id="PF17213"/>
    </source>
</evidence>
<dbReference type="Pfam" id="PF22544">
    <property type="entry name" value="HYDIN_VesB_CFA65-like_Ig"/>
    <property type="match status" value="4"/>
</dbReference>
<name>A0A671TX28_SPAAU</name>
<dbReference type="Gene3D" id="2.60.40.10">
    <property type="entry name" value="Immunoglobulins"/>
    <property type="match status" value="20"/>
</dbReference>
<protein>
    <submittedName>
        <fullName evidence="10">HYDIN axonemal central pair apparatus protein</fullName>
    </submittedName>
</protein>
<dbReference type="InterPro" id="IPR013783">
    <property type="entry name" value="Ig-like_fold"/>
</dbReference>
<sequence>MDTDRPIFQPYPSELVFQNFTPALTYKLRLLLLNNHKVSQHVKLELQNSECFQVDGPKEAGSKVGPGMSATFIVSFSPQENKDYQHRLVFVTERERFEVPIRAIGPRAILDFRDEFHLPVCPVKAFTEKTHLVRNIGNSKANFKLQTQRPFSVTPSSGTLDVGESMQVTVYFNPMTTGEHSQDLILHYHTGEDVYISLSGACVELNVHLKPDSVLLEKTYISLATVHTVSLTNTSDIPLQYCWTSWPSLQEEALSLLRESSVLQQKEEEKERLLFQCESDPTAIHRLPQLSKALQERRSHAVQDHQLTLSYSCITVEPAEGEIWPNLTAHFTIVFKPEEAKLYQQTIYCDVAGRESRLPLTIKGEGMGPNLQLNYYLMNMKNVFVGDKDYYEVELSNKGLIDAPFKLSCPDTTFGRCFSSSPEEGVVPPGACQIVEVTFHSCILGTFSEDLLLSVTGQPEPLTLTFRGCVIGPTFHFNVSEINFGDVGFGFPRTMTCSISNDSFVPMTFGLRVLGDGIGSPSVTSDKQLLDVSRNSWQVSATRDLHARPVEFTISPAAGTVPLLSDVTIEVTLCANTVKTYRLELVVDVEGVGEEIMSIPINARCVVPDLVVETPVLDFQRCFLDRPYEQQLRLVNASNVPACYGVLGQVNWITAVNDLFVSTPRGVIFPHSSEEISLFLCAKAVGKLHHTLCIAVFGSTRPPLEVVLSCTGQGPVVYVESPRLDFGRIPVLTDCTKTLHLSNQSPIPARFSAGMSRRKSFWCLEPSEGEVPPESKLELRVVVRLEDTLHFEDKLKVSIQHSQTHTVALSATGTGTTIVSDKPLGPSLDLGTCFSHESCQYHFKLTNHGKRRQRLYWLTDDSLPSTKTRKVNFSGRTVLPPISAPRKKDISGQACGSTCTLQMLLSSQVVQERLICRAIVGDQSSLEQIMSIDVTCLFMATMLSISPKQLNFFIKKVPGESLMPSYEKLILTNVSSLSLSLELTLVEPFSFENNLFTYFHLLEWFPVIPTIFDKNIWTYFPQFLEVHYWGHAQQEQVKLHAEVHFPNLHFSSTTVDFGCVLNYTETRRQICITNCSPLPVSYYWVFDILPNYGHLPPGEEQLVTIFFSCHENVSREVMAQCRVEEGPTYEIKLKGESSVISYSLDSSHIDFGLQLFDHEAEAELTLRNTGKVGFEYSITDPQREDESDEGAGGQRKALEEGYIDAGAEQCLHVLYLPGFPGVFEKRLQLQVAHQSPQDITLRGKGVFPRISLNLPRNLCKHRHALIHKADYTFTVTLRSPARLYCLIHVFTPTFFHFARLLLPEYVLDFGYVIPGQVLSHTVNVTNTGSVDVSYHANLKPLVGTGFSTEFERVKNLPCGQTQTFTVKLEPRGASLKMGNISVLMPIQVTHGPTVQVRMCAVVTVPAVTVSTDTLTFDTVQCGMCQVTQIPHCLEYSCGWLIPAFGLAFTQIDKFLPLHQRKKILQELRPPPVVFEMTPGSGLLSPGERVHVQIKFSPVEGHAYSRQLAVRVADSTQQVILTAQGLGEEPQLEFSPPVLELGPCLPDSTEAEAEVTVRNPCSFPIEFYCLEVDAQYLEEEKILRLMQDYDENNKLLLPPRAPGEGLPKELLDYYKEYLKSYTFRCLITVLLYTSFNLIYLSYFCLSYKRTWFSLQSLSFVHLVLTEMTKEGNSGRLGQLEMTPVSRALARHMCVDLSPEGLAARNRRGIAIVVYGAPLTGESSTAAALAHHYGGASLSVDAVVTDVLMNGTSPVGLTARQLYDCAAAQYAENKAGNTGKLKILCMHCSSQSNCLRGIVISGLESVYTQSAATTLQVVLKALNNRKHIYAVNLSDSYAALKARERAQRETEEKADREEQWLQELDEEEYDALPEEEKEHIVQQHREKLKKKKLRQQSKLSVDCFTFLVPSSLTTFRWVVPANGEVVLRIWFYSDTPGTFEQSFNFELLGTQRQYQLLCRGICTYPSICKDYSNKVPQIKEGIQKTYVVKPGYFEFGPLLCGKTRDRYKENRYPENTERLVILNNSGLDAEVQFQFQQDTQATTYMLDPPTMSLKPGQKQELTVWAYPTKHGQIKESVVCSIKDNPECVIIDFSCWGVRPELKLDSKHLHFDRILLHRQDSRHVVLHNETALPVSWRLQGVDELGDWFTVLQDHGIISPKSSLALVVHFRAKRPLHIKKILRLEETEPTQPNFDSIFKVFPDSGRLLPHDKPTAVQILCRPNTEVLIREKTILSCQEVVLKNINCDFRYKITPSCDINFGPLVLGCKKNLSFTIENSGVFETCFSIYVSKARAARGTNNLKYLNEQKGVVKTNNCLTVGVFSVSPCTGSLQPGSQQVVTVNCAAEQLGNWNQGLLIDISDLDPSDQPDGIPYRLLAEVCKPGENMSSIFEEYHMCHNSSQLSSEQFCNAEGIYIQEENKFVFNKVLVGRTAQARCKLTNNSKVPCVLSLVVCRPKMFHISLQVPRNVEVFKLSASTLSIPSQSHSFAVVTFTPQTMQLYTAVFEATITMEGGSRLTPTFKNKVLEFDLTGEGNLPSVYLVRPALRNSKGCPMLQFRRVLVGRRHTLPLVLLNDGNVSAQVRGDVFLYVLNFIIVFSVLTNILATLHINHCTALSTTLRLNVNEQVEFEVSFSSDEPLIVKAQMSLQVEDNQYSNTIIQVTGEAYQEIVSLDNISRSSQEIDQEDDDGGNYDVLNFGDCHVDCTYQESFTMTNHSSSQVMKFEWPPSGPDVCFSPQVGHLHAGCSKEVTVTFCSGQPVTLSNEPMRCMVCQVEFQQPLEQVADWDDRQRTVQWLRSSKEDSPQQHEKDKVIKTDPEPCCSVVEGSQWELELRIRAVCDFVKFSCDTDTIHFKDTMLYQTRMQIVNQGTVKLEFSLQIHMDQSNNTVSHGSRSAVMLPGARPASALASVMSVLMGNPERLPFSVEPNIGAIEPGAMQNFSIRFSPLEVGQFQGRLFCSIPNLQDGDVAPCVLVCGRSLLPHCHFDLEDSDYINGIRCNSEFRGPLDANTRVIEFSAVGLSVPSVRRFSVLNPTSKAYSFKWRCKDTGGSPFCCLTPCGTIMPGKKVEVRMETQTQMDAVESFWSFVIETLSLSVPFLCVGTTREPLVYLDRPHLDFGELLVGRKVEKTVNVVNGEPEPFHFTVMQSSLLCDDQQSSLFLQPMSGTVAPKERLPLSVSFTPCREGCVSFRLVLRVKRKSEPLALTVKADCFTMSTSVQVEEPGGGLREIGPNHQDILDFGKVEILGQSTFNFLVSNLARFSQEVNFDLSGPREVLQFLEAKPQNAAIEAGKQLQASLFFCPQSICNLQEVKLSIKVKLGTTFSFAIKGGAVAPSLEFSFTKHNFGKCFLYSPGMVPASKTLVISNKGERDIRYLRNSSYLEIGFQQAILSPGAVMEVPVNFYPRETCRYHEKLTFILNSCVTKQVDILGQGIEMKLEVEDPRQRKVKLRSLMLGQKVKKEVVLVNRSTLDDLSFTPAGELSLKANGGSCTVEIQFLPRQHIAPFSAELQAEFAGLLHPLVTIQGCCQGVEFQLDRDYLAFGAVVQRCQARKRIVMMNTGDIGARFQWRTESFPAELSIVPSEGYICPGKEVPLEVTFAPMELSNDTRYENLSCCVKGSTSPITLTVTGSCIIASTSKEVVHFVCPVRGSHIQTLPVSNPTNQHCSIRPVIEGEQWSAAPSVILEPLRNKTYEVTYRPLTMTADGKKHLGSVFFSFPDGTGMLYSLQGIAEPPKAEDTIVHELPAKTHHTQLFPVHNWLSKQQRFRVLIEILKPDKPDATVSLKGLEFIDVPALAKRDYKMSFFTYREGQYNTKVTFRNVASGEYLYYLVTFEVTPPEVLSTIKLVTAVRRMASATVQVENPLTTATCLTTECKCPDISAPSQHTVPGQSKGSMSFEYQPMRVGESTARLTLCSNDLGCFHYDLLLTALPPPPEKTVHFNTSLGSSHSLLVKFINYSRSKTEYSCKTDCLDFTVDKSVFASPGFQAGSETSVEVCFEPHQLGEVRGQLKLSSCIGGEYIFPLIGICLPPKAQGPFSIRAGRNVIISFKNVFLQTTAFSFQVKNQRFERVDTIPSKSTQNILISFETPPRDSPGPWFGQLTISSQRSEGHRKPCFWVYYLRGYRSGSP</sequence>
<reference evidence="10" key="2">
    <citation type="submission" date="2025-08" db="UniProtKB">
        <authorList>
            <consortium name="Ensembl"/>
        </authorList>
    </citation>
    <scope>IDENTIFICATION</scope>
</reference>
<dbReference type="Pfam" id="PF15780">
    <property type="entry name" value="ASH"/>
    <property type="match status" value="1"/>
</dbReference>
<evidence type="ECO:0000259" key="7">
    <source>
        <dbReference type="Pfam" id="PF15780"/>
    </source>
</evidence>
<evidence type="ECO:0000259" key="9">
    <source>
        <dbReference type="Pfam" id="PF22544"/>
    </source>
</evidence>
<organism evidence="10 11">
    <name type="scientific">Sparus aurata</name>
    <name type="common">Gilthead sea bream</name>
    <dbReference type="NCBI Taxonomy" id="8175"/>
    <lineage>
        <taxon>Eukaryota</taxon>
        <taxon>Metazoa</taxon>
        <taxon>Chordata</taxon>
        <taxon>Craniata</taxon>
        <taxon>Vertebrata</taxon>
        <taxon>Euteleostomi</taxon>
        <taxon>Actinopterygii</taxon>
        <taxon>Neopterygii</taxon>
        <taxon>Teleostei</taxon>
        <taxon>Neoteleostei</taxon>
        <taxon>Acanthomorphata</taxon>
        <taxon>Eupercaria</taxon>
        <taxon>Spariformes</taxon>
        <taxon>Sparidae</taxon>
        <taxon>Sparus</taxon>
    </lineage>
</organism>
<reference evidence="10" key="3">
    <citation type="submission" date="2025-09" db="UniProtKB">
        <authorList>
            <consortium name="Ensembl"/>
        </authorList>
    </citation>
    <scope>IDENTIFICATION</scope>
</reference>
<keyword evidence="4" id="KW-0969">Cilium</keyword>
<dbReference type="InterPro" id="IPR033305">
    <property type="entry name" value="Hydin-like"/>
</dbReference>
<keyword evidence="6" id="KW-0175">Coiled coil</keyword>
<dbReference type="NCBIfam" id="NF012200">
    <property type="entry name" value="choice_anch_D"/>
    <property type="match status" value="1"/>
</dbReference>
<dbReference type="InterPro" id="IPR008962">
    <property type="entry name" value="PapD-like_sf"/>
</dbReference>
<evidence type="ECO:0000313" key="10">
    <source>
        <dbReference type="Ensembl" id="ENSSAUP00010006574.1"/>
    </source>
</evidence>
<evidence type="ECO:0000256" key="4">
    <source>
        <dbReference type="ARBA" id="ARBA00023069"/>
    </source>
</evidence>
<evidence type="ECO:0000256" key="3">
    <source>
        <dbReference type="ARBA" id="ARBA00022490"/>
    </source>
</evidence>
<dbReference type="Pfam" id="PF17213">
    <property type="entry name" value="Hydin_ADK"/>
    <property type="match status" value="1"/>
</dbReference>
<keyword evidence="5" id="KW-0966">Cell projection</keyword>
<dbReference type="GeneTree" id="ENSGT00940000163228"/>
<dbReference type="PANTHER" id="PTHR23053:SF0">
    <property type="entry name" value="HYDROCEPHALUS-INDUCING PROTEIN HOMOLOG"/>
    <property type="match status" value="1"/>
</dbReference>
<feature type="domain" description="Abnormal spindle-like microcephaly-associated protein ASH" evidence="7">
    <location>
        <begin position="3107"/>
        <end position="3189"/>
    </location>
</feature>
<dbReference type="GO" id="GO:1904158">
    <property type="term" value="P:axonemal central apparatus assembly"/>
    <property type="evidence" value="ECO:0007669"/>
    <property type="project" value="TreeGrafter"/>
</dbReference>
<dbReference type="InterPro" id="IPR033768">
    <property type="entry name" value="Hydin_ADK"/>
</dbReference>